<dbReference type="KEGG" id="cdiv:CPM_1876"/>
<keyword evidence="9" id="KW-1185">Reference proteome</keyword>
<dbReference type="SUPFAM" id="SSF47203">
    <property type="entry name" value="Acyl-CoA dehydrogenase C-terminal domain-like"/>
    <property type="match status" value="1"/>
</dbReference>
<keyword evidence="4" id="KW-0274">FAD</keyword>
<dbReference type="PANTHER" id="PTHR43884">
    <property type="entry name" value="ACYL-COA DEHYDROGENASE"/>
    <property type="match status" value="1"/>
</dbReference>
<dbReference type="Proteomes" id="UP000195607">
    <property type="component" value="Chromosome I"/>
</dbReference>
<feature type="domain" description="Acyl-CoA dehydrogenase/oxidase N-terminal" evidence="6">
    <location>
        <begin position="3"/>
        <end position="104"/>
    </location>
</feature>
<dbReference type="InterPro" id="IPR013786">
    <property type="entry name" value="AcylCoA_DH/ox_N"/>
</dbReference>
<gene>
    <name evidence="8" type="ORF">CPM_1876</name>
    <name evidence="7" type="ORF">CSP5_1938</name>
</gene>
<dbReference type="InterPro" id="IPR037069">
    <property type="entry name" value="AcylCoA_DH/ox_N_sf"/>
</dbReference>
<name>A0A1N5WRF6_9ARCH</name>
<evidence type="ECO:0000256" key="1">
    <source>
        <dbReference type="ARBA" id="ARBA00001974"/>
    </source>
</evidence>
<dbReference type="InterPro" id="IPR009100">
    <property type="entry name" value="AcylCoA_DH/oxidase_NM_dom_sf"/>
</dbReference>
<feature type="domain" description="Acyl-CoA dehydrogenase/oxidase C-terminal" evidence="5">
    <location>
        <begin position="203"/>
        <end position="307"/>
    </location>
</feature>
<evidence type="ECO:0000259" key="5">
    <source>
        <dbReference type="Pfam" id="PF00441"/>
    </source>
</evidence>
<evidence type="ECO:0000313" key="7">
    <source>
        <dbReference type="EMBL" id="SIM87325.1"/>
    </source>
</evidence>
<evidence type="ECO:0000256" key="2">
    <source>
        <dbReference type="ARBA" id="ARBA00009347"/>
    </source>
</evidence>
<comment type="cofactor">
    <cofactor evidence="1">
        <name>FAD</name>
        <dbReference type="ChEBI" id="CHEBI:57692"/>
    </cofactor>
</comment>
<dbReference type="Proteomes" id="UP000187822">
    <property type="component" value="Chromosome I"/>
</dbReference>
<comment type="similarity">
    <text evidence="2">Belongs to the acyl-CoA dehydrogenase family.</text>
</comment>
<dbReference type="Gene3D" id="1.20.140.10">
    <property type="entry name" value="Butyryl-CoA Dehydrogenase, subunit A, domain 3"/>
    <property type="match status" value="1"/>
</dbReference>
<evidence type="ECO:0000313" key="8">
    <source>
        <dbReference type="EMBL" id="SJK85652.1"/>
    </source>
</evidence>
<dbReference type="InterPro" id="IPR009075">
    <property type="entry name" value="AcylCo_DH/oxidase_C"/>
</dbReference>
<protein>
    <submittedName>
        <fullName evidence="7">Acyl-CoA dehydrogenase</fullName>
    </submittedName>
</protein>
<evidence type="ECO:0000256" key="3">
    <source>
        <dbReference type="ARBA" id="ARBA00022630"/>
    </source>
</evidence>
<dbReference type="EMBL" id="LT671858">
    <property type="protein sequence ID" value="SIM87325.1"/>
    <property type="molecule type" value="Genomic_DNA"/>
</dbReference>
<dbReference type="OrthoDB" id="275197at2157"/>
<sequence length="335" mass="37475">MNEQAELMRETVKEFADKNLKDLSLKVEREGIPDIIKEKIIEQGFLGSTLKSEFGGAGLDPLSHRLILFELAKVSPSVAAYVFFHNDIVLKLLSDKGKKEQIKAVIGGKDSYAISISRLTDDSAENKDNEVLKRALNSKSNRYLDLSENGVVFSGTGTAQKINDFKPLGLRGMGVCDFRPSDREEVGKKEDLESILVRSSGDISAIFLGITEGALDNAIEYTKVRKTFNEPLKNYEPVAFRIAEIKSELDMLKFALFAEDCDEIMLLMLKDLSASLARKATKYALQFHGGYGYLEDFGVEKYYRDSVALNAIIYRPIEDKKFLATKIYDGKSGYI</sequence>
<reference evidence="9" key="3">
    <citation type="submission" date="2016-06" db="EMBL/GenBank/DDBJ databases">
        <authorList>
            <person name="Toshchakov V.S."/>
        </authorList>
    </citation>
    <scope>NUCLEOTIDE SEQUENCE [LARGE SCALE GENOMIC DNA]</scope>
    <source>
        <strain>PM4 (JCM 30641</strain>
        <strain evidence="9">\VKM B-2940)</strain>
    </source>
</reference>
<accession>A0A1N5WRF6</accession>
<dbReference type="STRING" id="1673428.CPM_1876"/>
<dbReference type="SUPFAM" id="SSF56645">
    <property type="entry name" value="Acyl-CoA dehydrogenase NM domain-like"/>
    <property type="match status" value="1"/>
</dbReference>
<evidence type="ECO:0000313" key="9">
    <source>
        <dbReference type="Proteomes" id="UP000187822"/>
    </source>
</evidence>
<reference evidence="7 10" key="1">
    <citation type="submission" date="2016-04" db="EMBL/GenBank/DDBJ databases">
        <authorList>
            <person name="Evans L.H."/>
            <person name="Alamgir A."/>
            <person name="Owens N."/>
            <person name="Weber N.D."/>
            <person name="Virtaneva K."/>
            <person name="Barbian K."/>
            <person name="Babar A."/>
            <person name="Rosenke K."/>
        </authorList>
    </citation>
    <scope>NUCLEOTIDE SEQUENCE [LARGE SCALE GENOMIC DNA]</scope>
    <source>
        <strain evidence="7">S5</strain>
        <strain evidence="10">S5(T) (JCM 30642 \VKM B-2941)</strain>
    </source>
</reference>
<dbReference type="EMBL" id="LT719092">
    <property type="protein sequence ID" value="SJK85652.1"/>
    <property type="molecule type" value="Genomic_DNA"/>
</dbReference>
<evidence type="ECO:0000313" key="10">
    <source>
        <dbReference type="Proteomes" id="UP000195607"/>
    </source>
</evidence>
<dbReference type="PANTHER" id="PTHR43884:SF12">
    <property type="entry name" value="ISOVALERYL-COA DEHYDROGENASE, MITOCHONDRIAL-RELATED"/>
    <property type="match status" value="1"/>
</dbReference>
<evidence type="ECO:0000259" key="6">
    <source>
        <dbReference type="Pfam" id="PF02771"/>
    </source>
</evidence>
<dbReference type="InterPro" id="IPR036250">
    <property type="entry name" value="AcylCo_DH-like_C"/>
</dbReference>
<dbReference type="AlphaFoldDB" id="A0A1N5WRF6"/>
<organism evidence="7 10">
    <name type="scientific">Cuniculiplasma divulgatum</name>
    <dbReference type="NCBI Taxonomy" id="1673428"/>
    <lineage>
        <taxon>Archaea</taxon>
        <taxon>Methanobacteriati</taxon>
        <taxon>Thermoplasmatota</taxon>
        <taxon>Thermoplasmata</taxon>
        <taxon>Thermoplasmatales</taxon>
        <taxon>Cuniculiplasmataceae</taxon>
        <taxon>Cuniculiplasma</taxon>
    </lineage>
</organism>
<dbReference type="PROSITE" id="PS00073">
    <property type="entry name" value="ACYL_COA_DH_2"/>
    <property type="match status" value="1"/>
</dbReference>
<dbReference type="Pfam" id="PF02771">
    <property type="entry name" value="Acyl-CoA_dh_N"/>
    <property type="match status" value="1"/>
</dbReference>
<evidence type="ECO:0000256" key="4">
    <source>
        <dbReference type="ARBA" id="ARBA00022827"/>
    </source>
</evidence>
<dbReference type="InterPro" id="IPR006089">
    <property type="entry name" value="Acyl-CoA_DH_CS"/>
</dbReference>
<dbReference type="Pfam" id="PF00441">
    <property type="entry name" value="Acyl-CoA_dh_1"/>
    <property type="match status" value="1"/>
</dbReference>
<reference evidence="8" key="2">
    <citation type="submission" date="2016-06" db="EMBL/GenBank/DDBJ databases">
        <authorList>
            <person name="Olsen C.W."/>
            <person name="Carey S."/>
            <person name="Hinshaw L."/>
            <person name="Karasin A.I."/>
        </authorList>
    </citation>
    <scope>NUCLEOTIDE SEQUENCE [LARGE SCALE GENOMIC DNA]</scope>
    <source>
        <strain evidence="8">PM4</strain>
    </source>
</reference>
<dbReference type="Gene3D" id="1.10.540.10">
    <property type="entry name" value="Acyl-CoA dehydrogenase/oxidase, N-terminal domain"/>
    <property type="match status" value="1"/>
</dbReference>
<dbReference type="GO" id="GO:0050660">
    <property type="term" value="F:flavin adenine dinucleotide binding"/>
    <property type="evidence" value="ECO:0007669"/>
    <property type="project" value="InterPro"/>
</dbReference>
<proteinExistence type="inferred from homology"/>
<keyword evidence="3" id="KW-0285">Flavoprotein</keyword>
<dbReference type="GeneID" id="41589174"/>
<dbReference type="GO" id="GO:0003995">
    <property type="term" value="F:acyl-CoA dehydrogenase activity"/>
    <property type="evidence" value="ECO:0007669"/>
    <property type="project" value="InterPro"/>
</dbReference>
<dbReference type="RefSeq" id="WP_077076716.1">
    <property type="nucleotide sequence ID" value="NZ_LT671858.1"/>
</dbReference>